<evidence type="ECO:0000256" key="9">
    <source>
        <dbReference type="ARBA" id="ARBA00023012"/>
    </source>
</evidence>
<dbReference type="CDD" id="cd06225">
    <property type="entry name" value="HAMP"/>
    <property type="match status" value="1"/>
</dbReference>
<dbReference type="SMART" id="SM00387">
    <property type="entry name" value="HATPase_c"/>
    <property type="match status" value="1"/>
</dbReference>
<dbReference type="CDD" id="cd00075">
    <property type="entry name" value="HATPase"/>
    <property type="match status" value="1"/>
</dbReference>
<feature type="domain" description="Histidine kinase" evidence="12">
    <location>
        <begin position="236"/>
        <end position="449"/>
    </location>
</feature>
<keyword evidence="10 11" id="KW-0472">Membrane</keyword>
<dbReference type="CDD" id="cd00082">
    <property type="entry name" value="HisKA"/>
    <property type="match status" value="1"/>
</dbReference>
<evidence type="ECO:0000256" key="11">
    <source>
        <dbReference type="SAM" id="Phobius"/>
    </source>
</evidence>
<dbReference type="Gene3D" id="3.30.565.10">
    <property type="entry name" value="Histidine kinase-like ATPase, C-terminal domain"/>
    <property type="match status" value="1"/>
</dbReference>
<dbReference type="PRINTS" id="PR00344">
    <property type="entry name" value="BCTRLSENSOR"/>
</dbReference>
<evidence type="ECO:0000256" key="8">
    <source>
        <dbReference type="ARBA" id="ARBA00022989"/>
    </source>
</evidence>
<dbReference type="Gene3D" id="1.10.287.130">
    <property type="match status" value="1"/>
</dbReference>
<dbReference type="EC" id="2.7.13.3" evidence="3"/>
<evidence type="ECO:0000256" key="4">
    <source>
        <dbReference type="ARBA" id="ARBA00022553"/>
    </source>
</evidence>
<dbReference type="SUPFAM" id="SSF47384">
    <property type="entry name" value="Homodimeric domain of signal transducing histidine kinase"/>
    <property type="match status" value="1"/>
</dbReference>
<keyword evidence="8 11" id="KW-1133">Transmembrane helix</keyword>
<accession>A0A397P9M2</accession>
<dbReference type="InterPro" id="IPR036890">
    <property type="entry name" value="HATPase_C_sf"/>
</dbReference>
<dbReference type="Pfam" id="PF00512">
    <property type="entry name" value="HisKA"/>
    <property type="match status" value="1"/>
</dbReference>
<gene>
    <name evidence="14" type="ORF">DFR49_0297</name>
</gene>
<dbReference type="GO" id="GO:0005886">
    <property type="term" value="C:plasma membrane"/>
    <property type="evidence" value="ECO:0007669"/>
    <property type="project" value="TreeGrafter"/>
</dbReference>
<dbReference type="Gene3D" id="6.10.340.10">
    <property type="match status" value="1"/>
</dbReference>
<keyword evidence="6 11" id="KW-0812">Transmembrane</keyword>
<evidence type="ECO:0000256" key="1">
    <source>
        <dbReference type="ARBA" id="ARBA00000085"/>
    </source>
</evidence>
<dbReference type="InterPro" id="IPR004358">
    <property type="entry name" value="Sig_transdc_His_kin-like_C"/>
</dbReference>
<feature type="transmembrane region" description="Helical" evidence="11">
    <location>
        <begin position="12"/>
        <end position="35"/>
    </location>
</feature>
<protein>
    <recommendedName>
        <fullName evidence="3">histidine kinase</fullName>
        <ecNumber evidence="3">2.7.13.3</ecNumber>
    </recommendedName>
</protein>
<evidence type="ECO:0000313" key="14">
    <source>
        <dbReference type="EMBL" id="RIA45772.1"/>
    </source>
</evidence>
<dbReference type="Pfam" id="PF00672">
    <property type="entry name" value="HAMP"/>
    <property type="match status" value="1"/>
</dbReference>
<dbReference type="Pfam" id="PF02518">
    <property type="entry name" value="HATPase_c"/>
    <property type="match status" value="1"/>
</dbReference>
<evidence type="ECO:0000256" key="2">
    <source>
        <dbReference type="ARBA" id="ARBA00004370"/>
    </source>
</evidence>
<dbReference type="InterPro" id="IPR036097">
    <property type="entry name" value="HisK_dim/P_sf"/>
</dbReference>
<dbReference type="Proteomes" id="UP000266568">
    <property type="component" value="Unassembled WGS sequence"/>
</dbReference>
<dbReference type="SMART" id="SM00304">
    <property type="entry name" value="HAMP"/>
    <property type="match status" value="1"/>
</dbReference>
<keyword evidence="9" id="KW-0902">Two-component regulatory system</keyword>
<evidence type="ECO:0000256" key="7">
    <source>
        <dbReference type="ARBA" id="ARBA00022777"/>
    </source>
</evidence>
<dbReference type="SUPFAM" id="SSF158472">
    <property type="entry name" value="HAMP domain-like"/>
    <property type="match status" value="1"/>
</dbReference>
<dbReference type="InterPro" id="IPR003660">
    <property type="entry name" value="HAMP_dom"/>
</dbReference>
<dbReference type="PROSITE" id="PS50885">
    <property type="entry name" value="HAMP"/>
    <property type="match status" value="1"/>
</dbReference>
<reference evidence="14 15" key="1">
    <citation type="submission" date="2018-08" db="EMBL/GenBank/DDBJ databases">
        <title>Genomic Encyclopedia of Type Strains, Phase IV (KMG-IV): sequencing the most valuable type-strain genomes for metagenomic binning, comparative biology and taxonomic classification.</title>
        <authorList>
            <person name="Goeker M."/>
        </authorList>
    </citation>
    <scope>NUCLEOTIDE SEQUENCE [LARGE SCALE GENOMIC DNA]</scope>
    <source>
        <strain evidence="14 15">DSM 25527</strain>
    </source>
</reference>
<feature type="domain" description="HAMP" evidence="13">
    <location>
        <begin position="175"/>
        <end position="228"/>
    </location>
</feature>
<evidence type="ECO:0000259" key="13">
    <source>
        <dbReference type="PROSITE" id="PS50885"/>
    </source>
</evidence>
<dbReference type="PANTHER" id="PTHR45436">
    <property type="entry name" value="SENSOR HISTIDINE KINASE YKOH"/>
    <property type="match status" value="1"/>
</dbReference>
<dbReference type="InterPro" id="IPR050428">
    <property type="entry name" value="TCS_sensor_his_kinase"/>
</dbReference>
<keyword evidence="7" id="KW-0418">Kinase</keyword>
<dbReference type="PROSITE" id="PS50109">
    <property type="entry name" value="HIS_KIN"/>
    <property type="match status" value="1"/>
</dbReference>
<evidence type="ECO:0000256" key="3">
    <source>
        <dbReference type="ARBA" id="ARBA00012438"/>
    </source>
</evidence>
<dbReference type="InterPro" id="IPR005467">
    <property type="entry name" value="His_kinase_dom"/>
</dbReference>
<evidence type="ECO:0000259" key="12">
    <source>
        <dbReference type="PROSITE" id="PS50109"/>
    </source>
</evidence>
<evidence type="ECO:0000256" key="6">
    <source>
        <dbReference type="ARBA" id="ARBA00022692"/>
    </source>
</evidence>
<evidence type="ECO:0000256" key="10">
    <source>
        <dbReference type="ARBA" id="ARBA00023136"/>
    </source>
</evidence>
<name>A0A397P9M2_9SPHN</name>
<dbReference type="PANTHER" id="PTHR45436:SF8">
    <property type="entry name" value="HISTIDINE KINASE"/>
    <property type="match status" value="1"/>
</dbReference>
<dbReference type="OrthoDB" id="9815202at2"/>
<dbReference type="AlphaFoldDB" id="A0A397P9M2"/>
<dbReference type="InterPro" id="IPR003661">
    <property type="entry name" value="HisK_dim/P_dom"/>
</dbReference>
<keyword evidence="4" id="KW-0597">Phosphoprotein</keyword>
<dbReference type="EMBL" id="QXDC01000002">
    <property type="protein sequence ID" value="RIA45772.1"/>
    <property type="molecule type" value="Genomic_DNA"/>
</dbReference>
<dbReference type="InterPro" id="IPR003594">
    <property type="entry name" value="HATPase_dom"/>
</dbReference>
<evidence type="ECO:0000313" key="15">
    <source>
        <dbReference type="Proteomes" id="UP000266568"/>
    </source>
</evidence>
<sequence>MIRPFGSAAYRIAFTYSAAFALAIVLLGAIVYVAADADFRHQQDVGLAVETRDLAASYREEGLADLAEAIGTREQPSATNGYGYALFDRSGRRVAGALRTRRPAPGFGTIPFIDPREGPDIARALTTDLPGGYRLVVAQDTENVERFDRTILSLFGVAFGLVVLLGIGAALLLGGYLRRRLERLSAPARAIVTGDLDRRMPVSAGHDEFDQLALALNAMLDRIAQLLDNLRQVSSDVAHDLRTPLARLRGQLEAAIDGPREIAAYRTGLKRALVQSDALLGLFAAILRISEIEGGAVKRTFARIDLTDLVTDLCDSFAPAIADNGRTLACDTAPGLALSGDRELLAQALINLLDNAQHHTPPGTHITVAAAGDAVTVRLTVADDGPGVAPEDRERITRRFARLDSSRGTPGHGLGLNLVVAVAQVHGGAVTIDDNRPGLRVTMTLPRLAE</sequence>
<organism evidence="14 15">
    <name type="scientific">Hephaestia caeni</name>
    <dbReference type="NCBI Taxonomy" id="645617"/>
    <lineage>
        <taxon>Bacteria</taxon>
        <taxon>Pseudomonadati</taxon>
        <taxon>Pseudomonadota</taxon>
        <taxon>Alphaproteobacteria</taxon>
        <taxon>Sphingomonadales</taxon>
        <taxon>Sphingomonadaceae</taxon>
        <taxon>Hephaestia</taxon>
    </lineage>
</organism>
<comment type="caution">
    <text evidence="14">The sequence shown here is derived from an EMBL/GenBank/DDBJ whole genome shotgun (WGS) entry which is preliminary data.</text>
</comment>
<comment type="catalytic activity">
    <reaction evidence="1">
        <text>ATP + protein L-histidine = ADP + protein N-phospho-L-histidine.</text>
        <dbReference type="EC" id="2.7.13.3"/>
    </reaction>
</comment>
<dbReference type="RefSeq" id="WP_119034271.1">
    <property type="nucleotide sequence ID" value="NZ_QXDC01000002.1"/>
</dbReference>
<dbReference type="SUPFAM" id="SSF55874">
    <property type="entry name" value="ATPase domain of HSP90 chaperone/DNA topoisomerase II/histidine kinase"/>
    <property type="match status" value="1"/>
</dbReference>
<evidence type="ECO:0000256" key="5">
    <source>
        <dbReference type="ARBA" id="ARBA00022679"/>
    </source>
</evidence>
<keyword evidence="5" id="KW-0808">Transferase</keyword>
<dbReference type="SMART" id="SM00388">
    <property type="entry name" value="HisKA"/>
    <property type="match status" value="1"/>
</dbReference>
<dbReference type="GO" id="GO:0000155">
    <property type="term" value="F:phosphorelay sensor kinase activity"/>
    <property type="evidence" value="ECO:0007669"/>
    <property type="project" value="InterPro"/>
</dbReference>
<comment type="subcellular location">
    <subcellularLocation>
        <location evidence="2">Membrane</location>
    </subcellularLocation>
</comment>
<keyword evidence="15" id="KW-1185">Reference proteome</keyword>
<feature type="transmembrane region" description="Helical" evidence="11">
    <location>
        <begin position="151"/>
        <end position="173"/>
    </location>
</feature>
<proteinExistence type="predicted"/>